<accession>A0ABR1YAX5</accession>
<dbReference type="EMBL" id="JBBWRZ010000013">
    <property type="protein sequence ID" value="KAK8223825.1"/>
    <property type="molecule type" value="Genomic_DNA"/>
</dbReference>
<evidence type="ECO:0000313" key="2">
    <source>
        <dbReference type="Proteomes" id="UP001492380"/>
    </source>
</evidence>
<name>A0ABR1YAX5_9PEZI</name>
<proteinExistence type="predicted"/>
<keyword evidence="2" id="KW-1185">Reference proteome</keyword>
<dbReference type="Proteomes" id="UP001492380">
    <property type="component" value="Unassembled WGS sequence"/>
</dbReference>
<sequence length="214" mass="23228">MTWSTTAISVTGRRGAGSLELGCAARRRCPPFAGPKSHDRGQLAAERVCGSRNHQSCTLARREYYIQLGTGQFHHVVPRWQTTLALCLVARCCLLSCLPRCLPRCLPACVLPAGSRLVSLVVACLLSGLACFGRSLRSFALLRSLSPLTLWTANQCAEPCLLVFCVRVGRVHLSSSHAIEACDGTSSPLYRLALARPRAMRQTVSGAAEAWHLR</sequence>
<gene>
    <name evidence="1" type="ORF">HDK90DRAFT_105121</name>
</gene>
<reference evidence="1 2" key="1">
    <citation type="submission" date="2024-04" db="EMBL/GenBank/DDBJ databases">
        <title>Phyllosticta paracitricarpa is synonymous to the EU quarantine fungus P. citricarpa based on phylogenomic analyses.</title>
        <authorList>
            <consortium name="Lawrence Berkeley National Laboratory"/>
            <person name="Van Ingen-Buijs V.A."/>
            <person name="Van Westerhoven A.C."/>
            <person name="Haridas S."/>
            <person name="Skiadas P."/>
            <person name="Martin F."/>
            <person name="Groenewald J.Z."/>
            <person name="Crous P.W."/>
            <person name="Seidl M.F."/>
        </authorList>
    </citation>
    <scope>NUCLEOTIDE SEQUENCE [LARGE SCALE GENOMIC DNA]</scope>
    <source>
        <strain evidence="1 2">CBS 123374</strain>
    </source>
</reference>
<evidence type="ECO:0000313" key="1">
    <source>
        <dbReference type="EMBL" id="KAK8223825.1"/>
    </source>
</evidence>
<organism evidence="1 2">
    <name type="scientific">Phyllosticta capitalensis</name>
    <dbReference type="NCBI Taxonomy" id="121624"/>
    <lineage>
        <taxon>Eukaryota</taxon>
        <taxon>Fungi</taxon>
        <taxon>Dikarya</taxon>
        <taxon>Ascomycota</taxon>
        <taxon>Pezizomycotina</taxon>
        <taxon>Dothideomycetes</taxon>
        <taxon>Dothideomycetes incertae sedis</taxon>
        <taxon>Botryosphaeriales</taxon>
        <taxon>Phyllostictaceae</taxon>
        <taxon>Phyllosticta</taxon>
    </lineage>
</organism>
<protein>
    <submittedName>
        <fullName evidence="1">Uncharacterized protein</fullName>
    </submittedName>
</protein>
<comment type="caution">
    <text evidence="1">The sequence shown here is derived from an EMBL/GenBank/DDBJ whole genome shotgun (WGS) entry which is preliminary data.</text>
</comment>